<keyword evidence="2" id="KW-1185">Reference proteome</keyword>
<dbReference type="Proteomes" id="UP000554482">
    <property type="component" value="Unassembled WGS sequence"/>
</dbReference>
<evidence type="ECO:0000313" key="2">
    <source>
        <dbReference type="Proteomes" id="UP000554482"/>
    </source>
</evidence>
<name>A0A7J6WYB3_THATH</name>
<sequence>MKATWSIITSDSLWATFMRVKYIQGKTSSKTWKECWRCLRELVEHSTWDFGVGNFNVFQENWRGSGNLAHIVVPHPYQSFTLEEAAIERFNFPILHQGLQQELLEDLSI</sequence>
<dbReference type="EMBL" id="JABWDY010009405">
    <property type="protein sequence ID" value="KAF5201460.1"/>
    <property type="molecule type" value="Genomic_DNA"/>
</dbReference>
<protein>
    <submittedName>
        <fullName evidence="1">Uncharacterized protein</fullName>
    </submittedName>
</protein>
<evidence type="ECO:0000313" key="1">
    <source>
        <dbReference type="EMBL" id="KAF5201460.1"/>
    </source>
</evidence>
<organism evidence="1 2">
    <name type="scientific">Thalictrum thalictroides</name>
    <name type="common">Rue-anemone</name>
    <name type="synonym">Anemone thalictroides</name>
    <dbReference type="NCBI Taxonomy" id="46969"/>
    <lineage>
        <taxon>Eukaryota</taxon>
        <taxon>Viridiplantae</taxon>
        <taxon>Streptophyta</taxon>
        <taxon>Embryophyta</taxon>
        <taxon>Tracheophyta</taxon>
        <taxon>Spermatophyta</taxon>
        <taxon>Magnoliopsida</taxon>
        <taxon>Ranunculales</taxon>
        <taxon>Ranunculaceae</taxon>
        <taxon>Thalictroideae</taxon>
        <taxon>Thalictrum</taxon>
    </lineage>
</organism>
<dbReference type="AlphaFoldDB" id="A0A7J6WYB3"/>
<proteinExistence type="predicted"/>
<accession>A0A7J6WYB3</accession>
<gene>
    <name evidence="1" type="ORF">FRX31_008954</name>
</gene>
<comment type="caution">
    <text evidence="1">The sequence shown here is derived from an EMBL/GenBank/DDBJ whole genome shotgun (WGS) entry which is preliminary data.</text>
</comment>
<reference evidence="1 2" key="1">
    <citation type="submission" date="2020-06" db="EMBL/GenBank/DDBJ databases">
        <title>Transcriptomic and genomic resources for Thalictrum thalictroides and T. hernandezii: Facilitating candidate gene discovery in an emerging model plant lineage.</title>
        <authorList>
            <person name="Arias T."/>
            <person name="Riano-Pachon D.M."/>
            <person name="Di Stilio V.S."/>
        </authorList>
    </citation>
    <scope>NUCLEOTIDE SEQUENCE [LARGE SCALE GENOMIC DNA]</scope>
    <source>
        <strain evidence="2">cv. WT478/WT964</strain>
        <tissue evidence="1">Leaves</tissue>
    </source>
</reference>